<dbReference type="Proteomes" id="UP000308530">
    <property type="component" value="Chromosome"/>
</dbReference>
<dbReference type="RefSeq" id="WP_138285964.1">
    <property type="nucleotide sequence ID" value="NZ_CP058350.1"/>
</dbReference>
<dbReference type="CDD" id="cd13536">
    <property type="entry name" value="PBP2_EcModA"/>
    <property type="match status" value="1"/>
</dbReference>
<dbReference type="SUPFAM" id="SSF53850">
    <property type="entry name" value="Periplasmic binding protein-like II"/>
    <property type="match status" value="1"/>
</dbReference>
<organism evidence="4 5">
    <name type="scientific">Peteryoungia desertarenae</name>
    <dbReference type="NCBI Taxonomy" id="1813451"/>
    <lineage>
        <taxon>Bacteria</taxon>
        <taxon>Pseudomonadati</taxon>
        <taxon>Pseudomonadota</taxon>
        <taxon>Alphaproteobacteria</taxon>
        <taxon>Hyphomicrobiales</taxon>
        <taxon>Rhizobiaceae</taxon>
        <taxon>Peteryoungia</taxon>
    </lineage>
</organism>
<dbReference type="InterPro" id="IPR050682">
    <property type="entry name" value="ModA/WtpA"/>
</dbReference>
<dbReference type="EMBL" id="CP058350">
    <property type="protein sequence ID" value="QLF71335.1"/>
    <property type="molecule type" value="Genomic_DNA"/>
</dbReference>
<reference evidence="4 5" key="1">
    <citation type="submission" date="2020-06" db="EMBL/GenBank/DDBJ databases">
        <title>Genome sequence of Rhizobium sp strain ADMK78.</title>
        <authorList>
            <person name="Rahi P."/>
        </authorList>
    </citation>
    <scope>NUCLEOTIDE SEQUENCE [LARGE SCALE GENOMIC DNA]</scope>
    <source>
        <strain evidence="4 5">ADMK78</strain>
    </source>
</reference>
<gene>
    <name evidence="4" type="primary">modA</name>
    <name evidence="4" type="ORF">FE840_008570</name>
</gene>
<keyword evidence="2" id="KW-0479">Metal-binding</keyword>
<name>A0ABX6QT18_9HYPH</name>
<dbReference type="InterPro" id="IPR005950">
    <property type="entry name" value="ModA"/>
</dbReference>
<protein>
    <submittedName>
        <fullName evidence="4">Molybdate ABC transporter substrate-binding protein</fullName>
    </submittedName>
</protein>
<accession>A0ABX6QT18</accession>
<evidence type="ECO:0000256" key="2">
    <source>
        <dbReference type="ARBA" id="ARBA00022723"/>
    </source>
</evidence>
<dbReference type="PIRSF" id="PIRSF004846">
    <property type="entry name" value="ModA"/>
    <property type="match status" value="1"/>
</dbReference>
<comment type="similarity">
    <text evidence="1">Belongs to the bacterial solute-binding protein ModA family.</text>
</comment>
<proteinExistence type="inferred from homology"/>
<evidence type="ECO:0000313" key="5">
    <source>
        <dbReference type="Proteomes" id="UP000308530"/>
    </source>
</evidence>
<dbReference type="PANTHER" id="PTHR30632:SF17">
    <property type="entry name" value="MOLYBDATE-BINDING PROTEIN MODA"/>
    <property type="match status" value="1"/>
</dbReference>
<evidence type="ECO:0000313" key="4">
    <source>
        <dbReference type="EMBL" id="QLF71335.1"/>
    </source>
</evidence>
<dbReference type="NCBIfam" id="NF007958">
    <property type="entry name" value="PRK10677.1"/>
    <property type="match status" value="1"/>
</dbReference>
<evidence type="ECO:0000256" key="3">
    <source>
        <dbReference type="ARBA" id="ARBA00022729"/>
    </source>
</evidence>
<evidence type="ECO:0000256" key="1">
    <source>
        <dbReference type="ARBA" id="ARBA00009175"/>
    </source>
</evidence>
<sequence length="243" mass="25833">MPLSLARADEPLTVFAAASLKEAVENIAAAWQAETGTDVRISLAGSSALAKQIEEGAPADIFISADQRWMDYLAEKELLKNESRVDLLANRIVLVAPANSALEVSIAPGFALADMLGEERLAMANVDAVPAGVYGKAALENLGVWESVKDKVAQAENVRAALLLVSRQEAPLGIVYETDAKVDPGVRVLDRFPEASHPPIVYPAALLSESDYPSASDFLSYLQGAKAHEIFAAAGFTVLSRTN</sequence>
<keyword evidence="5" id="KW-1185">Reference proteome</keyword>
<dbReference type="NCBIfam" id="TIGR01256">
    <property type="entry name" value="modA"/>
    <property type="match status" value="1"/>
</dbReference>
<dbReference type="Pfam" id="PF13531">
    <property type="entry name" value="SBP_bac_11"/>
    <property type="match status" value="1"/>
</dbReference>
<keyword evidence="3" id="KW-0732">Signal</keyword>
<dbReference type="PANTHER" id="PTHR30632">
    <property type="entry name" value="MOLYBDATE-BINDING PERIPLASMIC PROTEIN"/>
    <property type="match status" value="1"/>
</dbReference>
<dbReference type="Gene3D" id="3.40.190.10">
    <property type="entry name" value="Periplasmic binding protein-like II"/>
    <property type="match status" value="2"/>
</dbReference>